<dbReference type="PANTHER" id="PTHR34653:SF1">
    <property type="entry name" value="FLAGELLAR HOOK-BASAL BODY COMPLEX PROTEIN FLIE"/>
    <property type="match status" value="1"/>
</dbReference>
<organism evidence="5 6">
    <name type="scientific">Listeria grayi</name>
    <name type="common">Listeria murrayi</name>
    <dbReference type="NCBI Taxonomy" id="1641"/>
    <lineage>
        <taxon>Bacteria</taxon>
        <taxon>Bacillati</taxon>
        <taxon>Bacillota</taxon>
        <taxon>Bacilli</taxon>
        <taxon>Bacillales</taxon>
        <taxon>Listeriaceae</taxon>
        <taxon>Listeria</taxon>
    </lineage>
</organism>
<dbReference type="NCBIfam" id="NF002466">
    <property type="entry name" value="PRK01699.1"/>
    <property type="match status" value="1"/>
</dbReference>
<evidence type="ECO:0000256" key="3">
    <source>
        <dbReference type="ARBA" id="ARBA00023143"/>
    </source>
</evidence>
<dbReference type="GO" id="GO:0071973">
    <property type="term" value="P:bacterial-type flagellum-dependent cell motility"/>
    <property type="evidence" value="ECO:0007669"/>
    <property type="project" value="InterPro"/>
</dbReference>
<dbReference type="GO" id="GO:0009425">
    <property type="term" value="C:bacterial-type flagellum basal body"/>
    <property type="evidence" value="ECO:0007669"/>
    <property type="project" value="UniProtKB-SubCell"/>
</dbReference>
<gene>
    <name evidence="4" type="primary">fliE</name>
    <name evidence="5" type="ORF">NCTC10815_01249</name>
</gene>
<dbReference type="EMBL" id="UGPG01000001">
    <property type="protein sequence ID" value="STY43940.1"/>
    <property type="molecule type" value="Genomic_DNA"/>
</dbReference>
<accession>A0A378MC78</accession>
<evidence type="ECO:0000256" key="1">
    <source>
        <dbReference type="ARBA" id="ARBA00004117"/>
    </source>
</evidence>
<dbReference type="PRINTS" id="PR01006">
    <property type="entry name" value="FLGHOOKFLIE"/>
</dbReference>
<keyword evidence="5" id="KW-0969">Cilium</keyword>
<evidence type="ECO:0000313" key="5">
    <source>
        <dbReference type="EMBL" id="STY43940.1"/>
    </source>
</evidence>
<dbReference type="PANTHER" id="PTHR34653">
    <property type="match status" value="1"/>
</dbReference>
<dbReference type="InterPro" id="IPR001624">
    <property type="entry name" value="FliE"/>
</dbReference>
<keyword evidence="5" id="KW-0282">Flagellum</keyword>
<dbReference type="AlphaFoldDB" id="A0A378MC78"/>
<dbReference type="GO" id="GO:0005198">
    <property type="term" value="F:structural molecule activity"/>
    <property type="evidence" value="ECO:0007669"/>
    <property type="project" value="InterPro"/>
</dbReference>
<dbReference type="Proteomes" id="UP000254879">
    <property type="component" value="Unassembled WGS sequence"/>
</dbReference>
<keyword evidence="5" id="KW-0966">Cell projection</keyword>
<protein>
    <recommendedName>
        <fullName evidence="4">Flagellar hook-basal body complex protein FliE</fullName>
    </recommendedName>
</protein>
<sequence>MAIEGIASSAVSSLPLQSPKGGTEQVTESADTFASMFDKMSDVQNNAENSAYKMVTTGEGNTSDVLIQMKKAESQMKTAAVIRDNLVESYKQLLNTQV</sequence>
<dbReference type="OrthoDB" id="2877539at2"/>
<evidence type="ECO:0000256" key="2">
    <source>
        <dbReference type="ARBA" id="ARBA00009272"/>
    </source>
</evidence>
<dbReference type="GO" id="GO:0003774">
    <property type="term" value="F:cytoskeletal motor activity"/>
    <property type="evidence" value="ECO:0007669"/>
    <property type="project" value="InterPro"/>
</dbReference>
<reference evidence="5 6" key="1">
    <citation type="submission" date="2018-06" db="EMBL/GenBank/DDBJ databases">
        <authorList>
            <consortium name="Pathogen Informatics"/>
            <person name="Doyle S."/>
        </authorList>
    </citation>
    <scope>NUCLEOTIDE SEQUENCE [LARGE SCALE GENOMIC DNA]</scope>
    <source>
        <strain evidence="6">NCTC 10815</strain>
    </source>
</reference>
<comment type="similarity">
    <text evidence="2 4">Belongs to the FliE family.</text>
</comment>
<evidence type="ECO:0000313" key="6">
    <source>
        <dbReference type="Proteomes" id="UP000254879"/>
    </source>
</evidence>
<dbReference type="HAMAP" id="MF_00724">
    <property type="entry name" value="FliE"/>
    <property type="match status" value="1"/>
</dbReference>
<dbReference type="RefSeq" id="WP_003754707.1">
    <property type="nucleotide sequence ID" value="NZ_CABKNG010000001.1"/>
</dbReference>
<proteinExistence type="inferred from homology"/>
<keyword evidence="3 4" id="KW-0975">Bacterial flagellum</keyword>
<name>A0A378MC78_LISGR</name>
<evidence type="ECO:0000256" key="4">
    <source>
        <dbReference type="HAMAP-Rule" id="MF_00724"/>
    </source>
</evidence>
<dbReference type="Pfam" id="PF02049">
    <property type="entry name" value="FliE"/>
    <property type="match status" value="1"/>
</dbReference>
<comment type="subcellular location">
    <subcellularLocation>
        <location evidence="1 4">Bacterial flagellum basal body</location>
    </subcellularLocation>
</comment>